<comment type="subcellular location">
    <subcellularLocation>
        <location evidence="1">Cell membrane</location>
        <topology evidence="1">Multi-pass membrane protein</topology>
    </subcellularLocation>
</comment>
<evidence type="ECO:0000256" key="8">
    <source>
        <dbReference type="SAM" id="Phobius"/>
    </source>
</evidence>
<feature type="transmembrane region" description="Helical" evidence="8">
    <location>
        <begin position="233"/>
        <end position="254"/>
    </location>
</feature>
<gene>
    <name evidence="9" type="ORF">FVF75_13640</name>
</gene>
<evidence type="ECO:0000256" key="2">
    <source>
        <dbReference type="ARBA" id="ARBA00022475"/>
    </source>
</evidence>
<evidence type="ECO:0000313" key="10">
    <source>
        <dbReference type="Proteomes" id="UP000322080"/>
    </source>
</evidence>
<organism evidence="9 10">
    <name type="scientific">Maritimibacter fusiformis</name>
    <dbReference type="NCBI Taxonomy" id="2603819"/>
    <lineage>
        <taxon>Bacteria</taxon>
        <taxon>Pseudomonadati</taxon>
        <taxon>Pseudomonadota</taxon>
        <taxon>Alphaproteobacteria</taxon>
        <taxon>Rhodobacterales</taxon>
        <taxon>Roseobacteraceae</taxon>
        <taxon>Maritimibacter</taxon>
    </lineage>
</organism>
<evidence type="ECO:0000256" key="1">
    <source>
        <dbReference type="ARBA" id="ARBA00004651"/>
    </source>
</evidence>
<feature type="transmembrane region" description="Helical" evidence="8">
    <location>
        <begin position="411"/>
        <end position="429"/>
    </location>
</feature>
<dbReference type="Proteomes" id="UP000322080">
    <property type="component" value="Unassembled WGS sequence"/>
</dbReference>
<evidence type="ECO:0000313" key="9">
    <source>
        <dbReference type="EMBL" id="TYB80667.1"/>
    </source>
</evidence>
<protein>
    <submittedName>
        <fullName evidence="9">DUF2029 domain-containing protein</fullName>
    </submittedName>
</protein>
<proteinExistence type="inferred from homology"/>
<name>A0A5D0RGC9_9RHOB</name>
<feature type="transmembrane region" description="Helical" evidence="8">
    <location>
        <begin position="26"/>
        <end position="44"/>
    </location>
</feature>
<evidence type="ECO:0000256" key="3">
    <source>
        <dbReference type="ARBA" id="ARBA00022679"/>
    </source>
</evidence>
<keyword evidence="6 8" id="KW-0472">Membrane</keyword>
<keyword evidence="5 8" id="KW-1133">Transmembrane helix</keyword>
<sequence>MRASVSDSATTSFDNAGGGVTPRAQVILGWAIVALASVGLWLFLRGTWSVDLTAIYFAAHFIGQGDPDLVYLPGANIRVVDPPAAWAALAASQGNPDGKLTPYLYPPLWAALLAPVVERVSAQGFFDAVNALNIAALAGTIWLSFRLIGSSRIGFGTWAALSLALGVGSGFGFFGLWLGQPQIIVSFVTLLAFVLLAGRRDLGAGAVLALAAAMKLGPALLVVIFVMERRWRALAAFVVVGGALAAASVLMAGWPMHQAFLAKLAALDDSVMISRTSAGLEMMLYQIGAVIDGTAYWSVPLPVLEPEPVWIGWVMRLVLIAGAVAIWGMTRTLRKRPRIWARLFAMLLLAVVTNPLPWLHYLILPALMLPGLVVFLTPARTVTVALAVAAVLSLPLFLWMARVPALTFPQAGLHLAVALGLLALVFWLSRRPGPANRPLHPERSRL</sequence>
<feature type="transmembrane region" description="Helical" evidence="8">
    <location>
        <begin position="183"/>
        <end position="199"/>
    </location>
</feature>
<feature type="transmembrane region" description="Helical" evidence="8">
    <location>
        <begin position="128"/>
        <end position="148"/>
    </location>
</feature>
<keyword evidence="10" id="KW-1185">Reference proteome</keyword>
<dbReference type="GO" id="GO:0016758">
    <property type="term" value="F:hexosyltransferase activity"/>
    <property type="evidence" value="ECO:0007669"/>
    <property type="project" value="InterPro"/>
</dbReference>
<dbReference type="InterPro" id="IPR018584">
    <property type="entry name" value="GT87"/>
</dbReference>
<dbReference type="GO" id="GO:0005886">
    <property type="term" value="C:plasma membrane"/>
    <property type="evidence" value="ECO:0007669"/>
    <property type="project" value="UniProtKB-SubCell"/>
</dbReference>
<feature type="transmembrane region" description="Helical" evidence="8">
    <location>
        <begin position="310"/>
        <end position="327"/>
    </location>
</feature>
<evidence type="ECO:0000256" key="7">
    <source>
        <dbReference type="ARBA" id="ARBA00024033"/>
    </source>
</evidence>
<feature type="transmembrane region" description="Helical" evidence="8">
    <location>
        <begin position="206"/>
        <end position="227"/>
    </location>
</feature>
<comment type="similarity">
    <text evidence="7">Belongs to the glycosyltransferase 87 family.</text>
</comment>
<reference evidence="9 10" key="1">
    <citation type="submission" date="2019-08" db="EMBL/GenBank/DDBJ databases">
        <title>Identification of a novel species of the genus Boseongicola.</title>
        <authorList>
            <person name="Zhang X.-Q."/>
        </authorList>
    </citation>
    <scope>NUCLEOTIDE SEQUENCE [LARGE SCALE GENOMIC DNA]</scope>
    <source>
        <strain evidence="9 10">HY14</strain>
    </source>
</reference>
<evidence type="ECO:0000256" key="5">
    <source>
        <dbReference type="ARBA" id="ARBA00022989"/>
    </source>
</evidence>
<keyword evidence="4 8" id="KW-0812">Transmembrane</keyword>
<comment type="caution">
    <text evidence="9">The sequence shown here is derived from an EMBL/GenBank/DDBJ whole genome shotgun (WGS) entry which is preliminary data.</text>
</comment>
<evidence type="ECO:0000256" key="6">
    <source>
        <dbReference type="ARBA" id="ARBA00023136"/>
    </source>
</evidence>
<keyword evidence="2" id="KW-1003">Cell membrane</keyword>
<feature type="transmembrane region" description="Helical" evidence="8">
    <location>
        <begin position="379"/>
        <end position="399"/>
    </location>
</feature>
<dbReference type="AlphaFoldDB" id="A0A5D0RGC9"/>
<keyword evidence="3" id="KW-0808">Transferase</keyword>
<dbReference type="Pfam" id="PF09594">
    <property type="entry name" value="GT87"/>
    <property type="match status" value="1"/>
</dbReference>
<evidence type="ECO:0000256" key="4">
    <source>
        <dbReference type="ARBA" id="ARBA00022692"/>
    </source>
</evidence>
<feature type="transmembrane region" description="Helical" evidence="8">
    <location>
        <begin position="339"/>
        <end position="359"/>
    </location>
</feature>
<feature type="transmembrane region" description="Helical" evidence="8">
    <location>
        <begin position="155"/>
        <end position="177"/>
    </location>
</feature>
<dbReference type="EMBL" id="VSIY01000013">
    <property type="protein sequence ID" value="TYB80667.1"/>
    <property type="molecule type" value="Genomic_DNA"/>
</dbReference>
<accession>A0A5D0RGC9</accession>